<keyword evidence="3" id="KW-1185">Reference proteome</keyword>
<evidence type="ECO:0000313" key="3">
    <source>
        <dbReference type="Proteomes" id="UP001589710"/>
    </source>
</evidence>
<reference evidence="2 3" key="1">
    <citation type="submission" date="2024-09" db="EMBL/GenBank/DDBJ databases">
        <authorList>
            <person name="Sun Q."/>
            <person name="Mori K."/>
        </authorList>
    </citation>
    <scope>NUCLEOTIDE SEQUENCE [LARGE SCALE GENOMIC DNA]</scope>
    <source>
        <strain evidence="2 3">JCM 3331</strain>
    </source>
</reference>
<comment type="caution">
    <text evidence="2">The sequence shown here is derived from an EMBL/GenBank/DDBJ whole genome shotgun (WGS) entry which is preliminary data.</text>
</comment>
<dbReference type="Proteomes" id="UP001589710">
    <property type="component" value="Unassembled WGS sequence"/>
</dbReference>
<accession>A0ABV5R609</accession>
<sequence length="98" mass="10487">MREQPELMPGAVEEFLHSETSAVARATSSYAAEDLEPDGVRIPRKGIVVALGSAGRDAPQAEDTDTGVLDVTRHPPLSGRPARRLETAIALLTRLPET</sequence>
<organism evidence="2 3">
    <name type="scientific">Streptomyces yanii</name>
    <dbReference type="NCBI Taxonomy" id="78510"/>
    <lineage>
        <taxon>Bacteria</taxon>
        <taxon>Bacillati</taxon>
        <taxon>Actinomycetota</taxon>
        <taxon>Actinomycetes</taxon>
        <taxon>Kitasatosporales</taxon>
        <taxon>Streptomycetaceae</taxon>
        <taxon>Streptomyces</taxon>
    </lineage>
</organism>
<feature type="region of interest" description="Disordered" evidence="1">
    <location>
        <begin position="55"/>
        <end position="80"/>
    </location>
</feature>
<dbReference type="EMBL" id="JBHMCG010000056">
    <property type="protein sequence ID" value="MFB9573182.1"/>
    <property type="molecule type" value="Genomic_DNA"/>
</dbReference>
<evidence type="ECO:0000256" key="1">
    <source>
        <dbReference type="SAM" id="MobiDB-lite"/>
    </source>
</evidence>
<dbReference type="RefSeq" id="WP_345512144.1">
    <property type="nucleotide sequence ID" value="NZ_BAAAXD010000014.1"/>
</dbReference>
<gene>
    <name evidence="2" type="ORF">ACFFTL_12855</name>
</gene>
<evidence type="ECO:0000313" key="2">
    <source>
        <dbReference type="EMBL" id="MFB9573182.1"/>
    </source>
</evidence>
<protein>
    <submittedName>
        <fullName evidence="2">Uncharacterized protein</fullName>
    </submittedName>
</protein>
<proteinExistence type="predicted"/>
<name>A0ABV5R609_9ACTN</name>